<evidence type="ECO:0000256" key="1">
    <source>
        <dbReference type="SAM" id="MobiDB-lite"/>
    </source>
</evidence>
<dbReference type="EMBL" id="VJMH01002272">
    <property type="protein sequence ID" value="KAF0709400.1"/>
    <property type="molecule type" value="Genomic_DNA"/>
</dbReference>
<protein>
    <submittedName>
        <fullName evidence="2">Uncharacterized protein</fullName>
    </submittedName>
</protein>
<feature type="region of interest" description="Disordered" evidence="1">
    <location>
        <begin position="37"/>
        <end position="93"/>
    </location>
</feature>
<name>A0A6A4Z8V8_9STRA</name>
<sequence>MDETWDVVRDLHFLFATDDQLHDELAYVCDLLSGSMDTTSTVHPPMDKRIGEDGNDTGTSSSTTSSALLKRTRDEPLVPSATATTQSGGTRQQRQLRALRQQVALMKDQLIEARRNAGNPADMSAWERAARDQLYAKTKTLQENEELRAAVHDQATMIDNMTRLLRKKPRLTMDIHSEAWRTYKLAAQASLRVAAIHAIADRQYSLQQTEFIKAGLYNRTDDVLRSDPMQGPDGKAMVERVYHVKLAAPFRRVGSASWTVFNGKYQSPLPDGGVESFEALDDRTIYRALTTTRGAVSAHSNFVFKYYVEPEREVFV</sequence>
<dbReference type="OrthoDB" id="85970at2759"/>
<organism evidence="2">
    <name type="scientific">Aphanomyces stellatus</name>
    <dbReference type="NCBI Taxonomy" id="120398"/>
    <lineage>
        <taxon>Eukaryota</taxon>
        <taxon>Sar</taxon>
        <taxon>Stramenopiles</taxon>
        <taxon>Oomycota</taxon>
        <taxon>Saprolegniomycetes</taxon>
        <taxon>Saprolegniales</taxon>
        <taxon>Verrucalvaceae</taxon>
        <taxon>Aphanomyces</taxon>
    </lineage>
</organism>
<feature type="compositionally biased region" description="Low complexity" evidence="1">
    <location>
        <begin position="80"/>
        <end position="93"/>
    </location>
</feature>
<gene>
    <name evidence="2" type="ORF">As57867_005923</name>
</gene>
<proteinExistence type="predicted"/>
<feature type="non-terminal residue" evidence="2">
    <location>
        <position position="316"/>
    </location>
</feature>
<dbReference type="AlphaFoldDB" id="A0A6A4Z8V8"/>
<evidence type="ECO:0000313" key="2">
    <source>
        <dbReference type="EMBL" id="KAF0709400.1"/>
    </source>
</evidence>
<comment type="caution">
    <text evidence="2">The sequence shown here is derived from an EMBL/GenBank/DDBJ whole genome shotgun (WGS) entry which is preliminary data.</text>
</comment>
<accession>A0A6A4Z8V8</accession>
<reference evidence="2" key="1">
    <citation type="submission" date="2019-06" db="EMBL/GenBank/DDBJ databases">
        <title>Genomics analysis of Aphanomyces spp. identifies a new class of oomycete effector associated with host adaptation.</title>
        <authorList>
            <person name="Gaulin E."/>
        </authorList>
    </citation>
    <scope>NUCLEOTIDE SEQUENCE</scope>
    <source>
        <strain evidence="2">CBS 578.67</strain>
    </source>
</reference>